<comment type="caution">
    <text evidence="2">The sequence shown here is derived from an EMBL/GenBank/DDBJ whole genome shotgun (WGS) entry which is preliminary data.</text>
</comment>
<sequence>MHIGLVYHLVYFYIYSRGISRDARARVASKGGMKGDMRTQLFSISQPARRCKAVQDVKIASKMDPRQWKRLRGLVIDAAAKFLNTQDRYEHQDPEMVRLFYQAIHATWPEVAAKYPNSWVLVWYLKIYLLKRVYRKRWSDKVARERAGSQARQQPRRLRTESTNRSSVRQLDTRASQACVAMRTRRRATACDQPASPSEPEITASPAMHCSSVIAPRHSGSSSSPASAHLHSLVPVQGSCAVFRFLDSMTPSLVKLVPDFLSAGIYDQNHLEDFFAWPEKAQRNFLLKTFIGRMNALELGTMLIALNSRRRG</sequence>
<keyword evidence="3" id="KW-1185">Reference proteome</keyword>
<proteinExistence type="predicted"/>
<evidence type="ECO:0000313" key="3">
    <source>
        <dbReference type="Proteomes" id="UP000714275"/>
    </source>
</evidence>
<dbReference type="OrthoDB" id="2631894at2759"/>
<evidence type="ECO:0000313" key="2">
    <source>
        <dbReference type="EMBL" id="KAG1782650.1"/>
    </source>
</evidence>
<accession>A0A9P7A549</accession>
<evidence type="ECO:0000256" key="1">
    <source>
        <dbReference type="SAM" id="MobiDB-lite"/>
    </source>
</evidence>
<gene>
    <name evidence="2" type="ORF">EV702DRAFT_394395</name>
</gene>
<dbReference type="Proteomes" id="UP000714275">
    <property type="component" value="Unassembled WGS sequence"/>
</dbReference>
<feature type="region of interest" description="Disordered" evidence="1">
    <location>
        <begin position="144"/>
        <end position="169"/>
    </location>
</feature>
<dbReference type="AlphaFoldDB" id="A0A9P7A549"/>
<dbReference type="EMBL" id="JABBWD010000003">
    <property type="protein sequence ID" value="KAG1782650.1"/>
    <property type="molecule type" value="Genomic_DNA"/>
</dbReference>
<name>A0A9P7A549_9AGAM</name>
<reference evidence="2" key="1">
    <citation type="journal article" date="2020" name="New Phytol.">
        <title>Comparative genomics reveals dynamic genome evolution in host specialist ectomycorrhizal fungi.</title>
        <authorList>
            <person name="Lofgren L.A."/>
            <person name="Nguyen N.H."/>
            <person name="Vilgalys R."/>
            <person name="Ruytinx J."/>
            <person name="Liao H.L."/>
            <person name="Branco S."/>
            <person name="Kuo A."/>
            <person name="LaButti K."/>
            <person name="Lipzen A."/>
            <person name="Andreopoulos W."/>
            <person name="Pangilinan J."/>
            <person name="Riley R."/>
            <person name="Hundley H."/>
            <person name="Na H."/>
            <person name="Barry K."/>
            <person name="Grigoriev I.V."/>
            <person name="Stajich J.E."/>
            <person name="Kennedy P.G."/>
        </authorList>
    </citation>
    <scope>NUCLEOTIDE SEQUENCE</scope>
    <source>
        <strain evidence="2">DOB743</strain>
    </source>
</reference>
<organism evidence="2 3">
    <name type="scientific">Suillus placidus</name>
    <dbReference type="NCBI Taxonomy" id="48579"/>
    <lineage>
        <taxon>Eukaryota</taxon>
        <taxon>Fungi</taxon>
        <taxon>Dikarya</taxon>
        <taxon>Basidiomycota</taxon>
        <taxon>Agaricomycotina</taxon>
        <taxon>Agaricomycetes</taxon>
        <taxon>Agaricomycetidae</taxon>
        <taxon>Boletales</taxon>
        <taxon>Suillineae</taxon>
        <taxon>Suillaceae</taxon>
        <taxon>Suillus</taxon>
    </lineage>
</organism>
<protein>
    <submittedName>
        <fullName evidence="2">Uncharacterized protein</fullName>
    </submittedName>
</protein>